<dbReference type="PIRSF" id="PIRSF037290">
    <property type="entry name" value="UCP037290"/>
    <property type="match status" value="1"/>
</dbReference>
<protein>
    <submittedName>
        <fullName evidence="2">CDP-6-deoxy-delta-3,4-glucoseen reductase</fullName>
    </submittedName>
</protein>
<name>A0A918NHD5_9GAMM</name>
<dbReference type="InterPro" id="IPR050356">
    <property type="entry name" value="SulA_CellDiv_inhibitor"/>
</dbReference>
<evidence type="ECO:0000256" key="1">
    <source>
        <dbReference type="ARBA" id="ARBA00022763"/>
    </source>
</evidence>
<dbReference type="InterPro" id="IPR047610">
    <property type="entry name" value="ImuA_translesion"/>
</dbReference>
<evidence type="ECO:0000313" key="3">
    <source>
        <dbReference type="Proteomes" id="UP000626148"/>
    </source>
</evidence>
<sequence>MTLLHELTRNGQVWTGHDWRRTRQQAQPSGHAALDTELPGGGWPLGAVTEILVHRPGQGELRLLLPALSELSRNDSRWQVWFNPPFQPYGPGLAQWGLALDRMLVCQTRGADDLLWSLEQCLNTGGSQAVVAWVEQLDKARMRRLQLAAEKGRIPVFLLRPARFESAPSVAALRLRLTSPGPERACVDILKRRAGWPVQDIELPLPLFGEGAGGHG</sequence>
<dbReference type="GO" id="GO:0006281">
    <property type="term" value="P:DNA repair"/>
    <property type="evidence" value="ECO:0007669"/>
    <property type="project" value="TreeGrafter"/>
</dbReference>
<dbReference type="Proteomes" id="UP000626148">
    <property type="component" value="Unassembled WGS sequence"/>
</dbReference>
<dbReference type="RefSeq" id="WP_189613214.1">
    <property type="nucleotide sequence ID" value="NZ_BMXR01000017.1"/>
</dbReference>
<reference evidence="2" key="1">
    <citation type="journal article" date="2014" name="Int. J. Syst. Evol. Microbiol.">
        <title>Complete genome sequence of Corynebacterium casei LMG S-19264T (=DSM 44701T), isolated from a smear-ripened cheese.</title>
        <authorList>
            <consortium name="US DOE Joint Genome Institute (JGI-PGF)"/>
            <person name="Walter F."/>
            <person name="Albersmeier A."/>
            <person name="Kalinowski J."/>
            <person name="Ruckert C."/>
        </authorList>
    </citation>
    <scope>NUCLEOTIDE SEQUENCE</scope>
    <source>
        <strain evidence="2">KCTC 22169</strain>
    </source>
</reference>
<dbReference type="GO" id="GO:0051782">
    <property type="term" value="P:negative regulation of cell division"/>
    <property type="evidence" value="ECO:0007669"/>
    <property type="project" value="InterPro"/>
</dbReference>
<gene>
    <name evidence="2" type="ORF">GCM10007392_45830</name>
</gene>
<dbReference type="InterPro" id="IPR017166">
    <property type="entry name" value="UCP037290"/>
</dbReference>
<keyword evidence="1" id="KW-0227">DNA damage</keyword>
<reference evidence="2" key="2">
    <citation type="submission" date="2020-09" db="EMBL/GenBank/DDBJ databases">
        <authorList>
            <person name="Sun Q."/>
            <person name="Kim S."/>
        </authorList>
    </citation>
    <scope>NUCLEOTIDE SEQUENCE</scope>
    <source>
        <strain evidence="2">KCTC 22169</strain>
    </source>
</reference>
<dbReference type="GO" id="GO:0009432">
    <property type="term" value="P:SOS response"/>
    <property type="evidence" value="ECO:0007669"/>
    <property type="project" value="InterPro"/>
</dbReference>
<organism evidence="2 3">
    <name type="scientific">Saccharospirillum salsuginis</name>
    <dbReference type="NCBI Taxonomy" id="418750"/>
    <lineage>
        <taxon>Bacteria</taxon>
        <taxon>Pseudomonadati</taxon>
        <taxon>Pseudomonadota</taxon>
        <taxon>Gammaproteobacteria</taxon>
        <taxon>Oceanospirillales</taxon>
        <taxon>Saccharospirillaceae</taxon>
        <taxon>Saccharospirillum</taxon>
    </lineage>
</organism>
<dbReference type="AlphaFoldDB" id="A0A918NHD5"/>
<dbReference type="SUPFAM" id="SSF52540">
    <property type="entry name" value="P-loop containing nucleoside triphosphate hydrolases"/>
    <property type="match status" value="1"/>
</dbReference>
<dbReference type="InterPro" id="IPR027417">
    <property type="entry name" value="P-loop_NTPase"/>
</dbReference>
<dbReference type="Gene3D" id="3.40.50.300">
    <property type="entry name" value="P-loop containing nucleotide triphosphate hydrolases"/>
    <property type="match status" value="1"/>
</dbReference>
<dbReference type="Pfam" id="PF03846">
    <property type="entry name" value="SulA"/>
    <property type="match status" value="1"/>
</dbReference>
<dbReference type="EMBL" id="BMXR01000017">
    <property type="protein sequence ID" value="GGX73255.1"/>
    <property type="molecule type" value="Genomic_DNA"/>
</dbReference>
<evidence type="ECO:0000313" key="2">
    <source>
        <dbReference type="EMBL" id="GGX73255.1"/>
    </source>
</evidence>
<dbReference type="InterPro" id="IPR004596">
    <property type="entry name" value="Cell_div_suppressor_SulA"/>
</dbReference>
<keyword evidence="3" id="KW-1185">Reference proteome</keyword>
<dbReference type="NCBIfam" id="NF033429">
    <property type="entry name" value="ImuA_translesion"/>
    <property type="match status" value="1"/>
</dbReference>
<comment type="caution">
    <text evidence="2">The sequence shown here is derived from an EMBL/GenBank/DDBJ whole genome shotgun (WGS) entry which is preliminary data.</text>
</comment>
<dbReference type="PANTHER" id="PTHR35369:SF3">
    <property type="entry name" value="TRANSLESION DNA SYNTHESIS-ASSOCIATED PROTEIN IMUA"/>
    <property type="match status" value="1"/>
</dbReference>
<accession>A0A918NHD5</accession>
<proteinExistence type="predicted"/>
<dbReference type="PANTHER" id="PTHR35369">
    <property type="entry name" value="BLR3025 PROTEIN-RELATED"/>
    <property type="match status" value="1"/>
</dbReference>